<comment type="pathway">
    <text evidence="3">Amino-acid biosynthesis; L-leucine biosynthesis; L-leucine from 3-methyl-2-oxobutanoate: step 2/4.</text>
</comment>
<evidence type="ECO:0000256" key="1">
    <source>
        <dbReference type="ARBA" id="ARBA00000491"/>
    </source>
</evidence>
<evidence type="ECO:0000256" key="10">
    <source>
        <dbReference type="ARBA" id="ARBA00023304"/>
    </source>
</evidence>
<dbReference type="NCBIfam" id="NF002458">
    <property type="entry name" value="PRK01641.1"/>
    <property type="match status" value="1"/>
</dbReference>
<keyword evidence="9" id="KW-0456">Lyase</keyword>
<organism evidence="12 13">
    <name type="scientific">Brevundimonas diminuta</name>
    <name type="common">Pseudomonas diminuta</name>
    <dbReference type="NCBI Taxonomy" id="293"/>
    <lineage>
        <taxon>Bacteria</taxon>
        <taxon>Pseudomonadati</taxon>
        <taxon>Pseudomonadota</taxon>
        <taxon>Alphaproteobacteria</taxon>
        <taxon>Caulobacterales</taxon>
        <taxon>Caulobacteraceae</taxon>
        <taxon>Brevundimonas</taxon>
    </lineage>
</organism>
<dbReference type="UniPathway" id="UPA00048">
    <property type="reaction ID" value="UER00071"/>
</dbReference>
<evidence type="ECO:0000256" key="2">
    <source>
        <dbReference type="ARBA" id="ARBA00002695"/>
    </source>
</evidence>
<evidence type="ECO:0000313" key="12">
    <source>
        <dbReference type="EMBL" id="ASD27119.1"/>
    </source>
</evidence>
<comment type="catalytic activity">
    <reaction evidence="1">
        <text>(2R,3S)-3-isopropylmalate = (2S)-2-isopropylmalate</text>
        <dbReference type="Rhea" id="RHEA:32287"/>
        <dbReference type="ChEBI" id="CHEBI:1178"/>
        <dbReference type="ChEBI" id="CHEBI:35121"/>
        <dbReference type="EC" id="4.2.1.33"/>
    </reaction>
</comment>
<reference evidence="12 13" key="1">
    <citation type="submission" date="2017-06" db="EMBL/GenBank/DDBJ databases">
        <title>Biodegradation of gentamicin by bacterial consortia AMQD4 in synthetic medium and raw gentamicin sewage.</title>
        <authorList>
            <person name="Chang H."/>
            <person name="Feng Y."/>
            <person name="Li Z."/>
            <person name="Xue J."/>
            <person name="Cheng D."/>
        </authorList>
    </citation>
    <scope>NUCLEOTIDE SEQUENCE [LARGE SCALE GENOMIC DNA]</scope>
    <source>
        <strain evidence="12 13">BZC3</strain>
    </source>
</reference>
<dbReference type="PANTHER" id="PTHR43345:SF5">
    <property type="entry name" value="3-ISOPROPYLMALATE DEHYDRATASE SMALL SUBUNIT"/>
    <property type="match status" value="1"/>
</dbReference>
<comment type="similarity">
    <text evidence="4">Belongs to the LeuD family. LeuD type 1 subfamily.</text>
</comment>
<sequence length="200" mass="22170">MSEPFKTLTSKTLTLSQANIDTDQIIPARFLTTTTREGLGAHAFHDWRYEADGSPKPEAVLNRIDPTEQRILLAGPNFACGSSREHAPWALLDYGFRAVISTEIADIFTSNALKNGFLPIVVDQATWDDLAAHPEQPVTIDLDASEIRRGNAPAVPFKVESFARQCLLDGVDALGWLQSRLPYVTTFERLRNDAFQPETA</sequence>
<dbReference type="InterPro" id="IPR015928">
    <property type="entry name" value="Aconitase/3IPM_dehydase_swvl"/>
</dbReference>
<evidence type="ECO:0000313" key="13">
    <source>
        <dbReference type="Proteomes" id="UP000197024"/>
    </source>
</evidence>
<dbReference type="GO" id="GO:0003861">
    <property type="term" value="F:3-isopropylmalate dehydratase activity"/>
    <property type="evidence" value="ECO:0007669"/>
    <property type="project" value="UniProtKB-EC"/>
</dbReference>
<keyword evidence="8" id="KW-0028">Amino-acid biosynthesis</keyword>
<evidence type="ECO:0000256" key="7">
    <source>
        <dbReference type="ARBA" id="ARBA00022430"/>
    </source>
</evidence>
<accession>A0A1Z3LY69</accession>
<dbReference type="InterPro" id="IPR000573">
    <property type="entry name" value="AconitaseA/IPMdHydase_ssu_swvl"/>
</dbReference>
<dbReference type="RefSeq" id="WP_088410876.1">
    <property type="nucleotide sequence ID" value="NZ_CP021995.1"/>
</dbReference>
<evidence type="ECO:0000256" key="4">
    <source>
        <dbReference type="ARBA" id="ARBA00009845"/>
    </source>
</evidence>
<evidence type="ECO:0000256" key="5">
    <source>
        <dbReference type="ARBA" id="ARBA00011271"/>
    </source>
</evidence>
<evidence type="ECO:0000256" key="9">
    <source>
        <dbReference type="ARBA" id="ARBA00023239"/>
    </source>
</evidence>
<evidence type="ECO:0000259" key="11">
    <source>
        <dbReference type="Pfam" id="PF00694"/>
    </source>
</evidence>
<feature type="domain" description="Aconitase A/isopropylmalate dehydratase small subunit swivel" evidence="11">
    <location>
        <begin position="4"/>
        <end position="124"/>
    </location>
</feature>
<dbReference type="InterPro" id="IPR033940">
    <property type="entry name" value="IPMI_Swivel"/>
</dbReference>
<proteinExistence type="inferred from homology"/>
<dbReference type="EMBL" id="CP021995">
    <property type="protein sequence ID" value="ASD27119.1"/>
    <property type="molecule type" value="Genomic_DNA"/>
</dbReference>
<evidence type="ECO:0000256" key="3">
    <source>
        <dbReference type="ARBA" id="ARBA00004729"/>
    </source>
</evidence>
<evidence type="ECO:0000256" key="6">
    <source>
        <dbReference type="ARBA" id="ARBA00011998"/>
    </source>
</evidence>
<dbReference type="Proteomes" id="UP000197024">
    <property type="component" value="Chromosome"/>
</dbReference>
<keyword evidence="7" id="KW-0432">Leucine biosynthesis</keyword>
<dbReference type="AlphaFoldDB" id="A0A1Z3LY69"/>
<dbReference type="Gene3D" id="3.20.19.10">
    <property type="entry name" value="Aconitase, domain 4"/>
    <property type="match status" value="1"/>
</dbReference>
<comment type="subunit">
    <text evidence="5">Heterodimer of LeuC and LeuD.</text>
</comment>
<gene>
    <name evidence="12" type="primary">leuD</name>
    <name evidence="12" type="ORF">CD943_09580</name>
</gene>
<dbReference type="GO" id="GO:0009316">
    <property type="term" value="C:3-isopropylmalate dehydratase complex"/>
    <property type="evidence" value="ECO:0007669"/>
    <property type="project" value="InterPro"/>
</dbReference>
<evidence type="ECO:0000256" key="8">
    <source>
        <dbReference type="ARBA" id="ARBA00022605"/>
    </source>
</evidence>
<dbReference type="Pfam" id="PF00694">
    <property type="entry name" value="Aconitase_C"/>
    <property type="match status" value="1"/>
</dbReference>
<dbReference type="NCBIfam" id="TIGR00171">
    <property type="entry name" value="leuD"/>
    <property type="match status" value="1"/>
</dbReference>
<dbReference type="EC" id="4.2.1.33" evidence="6"/>
<dbReference type="CDD" id="cd01577">
    <property type="entry name" value="IPMI_Swivel"/>
    <property type="match status" value="1"/>
</dbReference>
<comment type="function">
    <text evidence="2">Catalyzes the isomerization between 2-isopropylmalate and 3-isopropylmalate, via the formation of 2-isopropylmaleate.</text>
</comment>
<protein>
    <recommendedName>
        <fullName evidence="6">3-isopropylmalate dehydratase</fullName>
        <ecNumber evidence="6">4.2.1.33</ecNumber>
    </recommendedName>
</protein>
<dbReference type="STRING" id="293.GCA_000988015_03107"/>
<dbReference type="PANTHER" id="PTHR43345">
    <property type="entry name" value="3-ISOPROPYLMALATE DEHYDRATASE SMALL SUBUNIT 2-RELATED-RELATED"/>
    <property type="match status" value="1"/>
</dbReference>
<dbReference type="InterPro" id="IPR004431">
    <property type="entry name" value="3-IsopropMal_deHydase_ssu"/>
</dbReference>
<name>A0A1Z3LY69_BREDI</name>
<dbReference type="InterPro" id="IPR050075">
    <property type="entry name" value="LeuD"/>
</dbReference>
<dbReference type="GO" id="GO:0009098">
    <property type="term" value="P:L-leucine biosynthetic process"/>
    <property type="evidence" value="ECO:0007669"/>
    <property type="project" value="UniProtKB-UniPathway"/>
</dbReference>
<reference evidence="12 13" key="2">
    <citation type="submission" date="2017-06" db="EMBL/GenBank/DDBJ databases">
        <authorList>
            <person name="Kim H.J."/>
            <person name="Triplett B.A."/>
        </authorList>
    </citation>
    <scope>NUCLEOTIDE SEQUENCE [LARGE SCALE GENOMIC DNA]</scope>
    <source>
        <strain evidence="12 13">BZC3</strain>
    </source>
</reference>
<keyword evidence="10" id="KW-0100">Branched-chain amino acid biosynthesis</keyword>
<dbReference type="SUPFAM" id="SSF52016">
    <property type="entry name" value="LeuD/IlvD-like"/>
    <property type="match status" value="1"/>
</dbReference>